<feature type="domain" description="PA14" evidence="7">
    <location>
        <begin position="26"/>
        <end position="165"/>
    </location>
</feature>
<dbReference type="InterPro" id="IPR037524">
    <property type="entry name" value="PA14/GLEYA"/>
</dbReference>
<dbReference type="InterPro" id="IPR036737">
    <property type="entry name" value="OmpA-like_sf"/>
</dbReference>
<evidence type="ECO:0000256" key="4">
    <source>
        <dbReference type="PROSITE-ProRule" id="PRU00473"/>
    </source>
</evidence>
<protein>
    <submittedName>
        <fullName evidence="8">OmpA family protein</fullName>
    </submittedName>
</protein>
<dbReference type="AlphaFoldDB" id="A0A327XAC6"/>
<keyword evidence="2 4" id="KW-0472">Membrane</keyword>
<dbReference type="SUPFAM" id="SSF56988">
    <property type="entry name" value="Anthrax protective antigen"/>
    <property type="match status" value="1"/>
</dbReference>
<dbReference type="InterPro" id="IPR011658">
    <property type="entry name" value="PA14_dom"/>
</dbReference>
<sequence>MVARCLLWGVMGWLLAQTATGQSKTTTGNGLKGEYFDGTSYQRKVFTRIDPQIDFDWEWRSTPGPGIGHSFYSVRWTGKLYAPTTGVYKFTATVDDGIRLWVGGKKVMDVWSLNDSKTFQGEISLKAGQYYDFRVDYFNDVHGGSIRLFWMPPKQTAYTVVTTNFLFRPNYQPPKPVLAKAVEKPVAVKPKPQPVVVRSSVMPNPVANKTPVVAASIPAPVIVPERFEALKTGDKLVLKEVFFEQSQYRLLPESYAELNRLVRAMTGNPALQIAIGGHTDNVGDPRLNLALSENRAKVIATYLIRNGIDSQRIETRGYGGTQPVAENTTEAGRSKNRRVEFVVK</sequence>
<feature type="domain" description="OmpA-like" evidence="6">
    <location>
        <begin position="230"/>
        <end position="344"/>
    </location>
</feature>
<dbReference type="Gene3D" id="3.30.1330.60">
    <property type="entry name" value="OmpA-like domain"/>
    <property type="match status" value="1"/>
</dbReference>
<dbReference type="Pfam" id="PF00691">
    <property type="entry name" value="OmpA"/>
    <property type="match status" value="1"/>
</dbReference>
<dbReference type="InterPro" id="IPR006664">
    <property type="entry name" value="OMP_bac"/>
</dbReference>
<dbReference type="GO" id="GO:0009279">
    <property type="term" value="C:cell outer membrane"/>
    <property type="evidence" value="ECO:0007669"/>
    <property type="project" value="UniProtKB-SubCell"/>
</dbReference>
<comment type="subcellular location">
    <subcellularLocation>
        <location evidence="1">Cell outer membrane</location>
    </subcellularLocation>
</comment>
<dbReference type="SUPFAM" id="SSF103088">
    <property type="entry name" value="OmpA-like"/>
    <property type="match status" value="1"/>
</dbReference>
<gene>
    <name evidence="8" type="ORF">LX87_00943</name>
</gene>
<evidence type="ECO:0000259" key="6">
    <source>
        <dbReference type="PROSITE" id="PS51123"/>
    </source>
</evidence>
<dbReference type="SMART" id="SM00758">
    <property type="entry name" value="PA14"/>
    <property type="match status" value="1"/>
</dbReference>
<evidence type="ECO:0000313" key="9">
    <source>
        <dbReference type="Proteomes" id="UP000248790"/>
    </source>
</evidence>
<keyword evidence="3" id="KW-0998">Cell outer membrane</keyword>
<name>A0A327XAC6_LARAB</name>
<dbReference type="Proteomes" id="UP000248790">
    <property type="component" value="Unassembled WGS sequence"/>
</dbReference>
<dbReference type="PANTHER" id="PTHR30329:SF21">
    <property type="entry name" value="LIPOPROTEIN YIAD-RELATED"/>
    <property type="match status" value="1"/>
</dbReference>
<evidence type="ECO:0000256" key="3">
    <source>
        <dbReference type="ARBA" id="ARBA00023237"/>
    </source>
</evidence>
<evidence type="ECO:0000256" key="1">
    <source>
        <dbReference type="ARBA" id="ARBA00004442"/>
    </source>
</evidence>
<evidence type="ECO:0000313" key="8">
    <source>
        <dbReference type="EMBL" id="RAK02823.1"/>
    </source>
</evidence>
<feature type="chain" id="PRO_5016438369" evidence="5">
    <location>
        <begin position="22"/>
        <end position="344"/>
    </location>
</feature>
<evidence type="ECO:0000259" key="7">
    <source>
        <dbReference type="PROSITE" id="PS51820"/>
    </source>
</evidence>
<dbReference type="PRINTS" id="PR01023">
    <property type="entry name" value="NAFLGMOTY"/>
</dbReference>
<evidence type="ECO:0000256" key="2">
    <source>
        <dbReference type="ARBA" id="ARBA00023136"/>
    </source>
</evidence>
<dbReference type="InterPro" id="IPR050330">
    <property type="entry name" value="Bact_OuterMem_StrucFunc"/>
</dbReference>
<dbReference type="Gene3D" id="3.90.182.10">
    <property type="entry name" value="Toxin - Anthrax Protective Antigen,domain 1"/>
    <property type="match status" value="1"/>
</dbReference>
<organism evidence="8 9">
    <name type="scientific">Larkinella arboricola</name>
    <dbReference type="NCBI Taxonomy" id="643671"/>
    <lineage>
        <taxon>Bacteria</taxon>
        <taxon>Pseudomonadati</taxon>
        <taxon>Bacteroidota</taxon>
        <taxon>Cytophagia</taxon>
        <taxon>Cytophagales</taxon>
        <taxon>Spirosomataceae</taxon>
        <taxon>Larkinella</taxon>
    </lineage>
</organism>
<evidence type="ECO:0000256" key="5">
    <source>
        <dbReference type="SAM" id="SignalP"/>
    </source>
</evidence>
<dbReference type="InterPro" id="IPR006665">
    <property type="entry name" value="OmpA-like"/>
</dbReference>
<dbReference type="CDD" id="cd07185">
    <property type="entry name" value="OmpA_C-like"/>
    <property type="match status" value="1"/>
</dbReference>
<dbReference type="Pfam" id="PF07691">
    <property type="entry name" value="PA14"/>
    <property type="match status" value="1"/>
</dbReference>
<dbReference type="OrthoDB" id="611024at2"/>
<comment type="caution">
    <text evidence="8">The sequence shown here is derived from an EMBL/GenBank/DDBJ whole genome shotgun (WGS) entry which is preliminary data.</text>
</comment>
<dbReference type="PANTHER" id="PTHR30329">
    <property type="entry name" value="STATOR ELEMENT OF FLAGELLAR MOTOR COMPLEX"/>
    <property type="match status" value="1"/>
</dbReference>
<dbReference type="PRINTS" id="PR01021">
    <property type="entry name" value="OMPADOMAIN"/>
</dbReference>
<keyword evidence="9" id="KW-1185">Reference proteome</keyword>
<feature type="signal peptide" evidence="5">
    <location>
        <begin position="1"/>
        <end position="21"/>
    </location>
</feature>
<accession>A0A327XAC6</accession>
<dbReference type="PROSITE" id="PS51820">
    <property type="entry name" value="PA14"/>
    <property type="match status" value="1"/>
</dbReference>
<proteinExistence type="predicted"/>
<reference evidence="8 9" key="1">
    <citation type="submission" date="2018-06" db="EMBL/GenBank/DDBJ databases">
        <title>Genomic Encyclopedia of Archaeal and Bacterial Type Strains, Phase II (KMG-II): from individual species to whole genera.</title>
        <authorList>
            <person name="Goeker M."/>
        </authorList>
    </citation>
    <scope>NUCLEOTIDE SEQUENCE [LARGE SCALE GENOMIC DNA]</scope>
    <source>
        <strain evidence="8 9">DSM 21851</strain>
    </source>
</reference>
<keyword evidence="5" id="KW-0732">Signal</keyword>
<dbReference type="EMBL" id="QLMC01000001">
    <property type="protein sequence ID" value="RAK02823.1"/>
    <property type="molecule type" value="Genomic_DNA"/>
</dbReference>
<dbReference type="PROSITE" id="PS51123">
    <property type="entry name" value="OMPA_2"/>
    <property type="match status" value="1"/>
</dbReference>